<dbReference type="AlphaFoldDB" id="A0A239PTL8"/>
<keyword evidence="1" id="KW-1133">Transmembrane helix</keyword>
<reference evidence="2 3" key="1">
    <citation type="submission" date="2017-07" db="EMBL/GenBank/DDBJ databases">
        <authorList>
            <person name="Sun Z.S."/>
            <person name="Albrecht U."/>
            <person name="Echele G."/>
            <person name="Lee C.C."/>
        </authorList>
    </citation>
    <scope>NUCLEOTIDE SEQUENCE [LARGE SCALE GENOMIC DNA]</scope>
    <source>
        <strain evidence="2 3">CGMCC 1.12710</strain>
    </source>
</reference>
<gene>
    <name evidence="2" type="ORF">SAMN06297382_1914</name>
</gene>
<sequence length="104" mass="10459">MGVVIRLLVFVVGALGLILTGLVGAHDYFGVDTQALLMRMGETPGGVATSAQGAFASGLDWLGGMIANAMGAPDPENPGAVATYGPTGIAAIVSALLLLFSTRR</sequence>
<keyword evidence="1" id="KW-0472">Membrane</keyword>
<keyword evidence="1" id="KW-0812">Transmembrane</keyword>
<name>A0A239PTL8_9PROT</name>
<protein>
    <submittedName>
        <fullName evidence="2">Uncharacterized protein</fullName>
    </submittedName>
</protein>
<dbReference type="Proteomes" id="UP000198346">
    <property type="component" value="Unassembled WGS sequence"/>
</dbReference>
<accession>A0A239PTL8</accession>
<organism evidence="2 3">
    <name type="scientific">Amphiplicatus metriothermophilus</name>
    <dbReference type="NCBI Taxonomy" id="1519374"/>
    <lineage>
        <taxon>Bacteria</taxon>
        <taxon>Pseudomonadati</taxon>
        <taxon>Pseudomonadota</taxon>
        <taxon>Alphaproteobacteria</taxon>
        <taxon>Parvularculales</taxon>
        <taxon>Parvularculaceae</taxon>
        <taxon>Amphiplicatus</taxon>
    </lineage>
</organism>
<feature type="transmembrane region" description="Helical" evidence="1">
    <location>
        <begin position="81"/>
        <end position="100"/>
    </location>
</feature>
<evidence type="ECO:0000256" key="1">
    <source>
        <dbReference type="SAM" id="Phobius"/>
    </source>
</evidence>
<evidence type="ECO:0000313" key="3">
    <source>
        <dbReference type="Proteomes" id="UP000198346"/>
    </source>
</evidence>
<dbReference type="EMBL" id="FZQA01000003">
    <property type="protein sequence ID" value="SNT73634.1"/>
    <property type="molecule type" value="Genomic_DNA"/>
</dbReference>
<proteinExistence type="predicted"/>
<evidence type="ECO:0000313" key="2">
    <source>
        <dbReference type="EMBL" id="SNT73634.1"/>
    </source>
</evidence>
<keyword evidence="3" id="KW-1185">Reference proteome</keyword>